<sequence>MNTADSAAGQQYKELENVKRLPILITLVIGAFFSILNETLLNIAFYDLTIDLNVSYTTIQWLSTSYMLVVGILIPISALLVQWFTTRQMFIGAMVLFSAGTLVCAVAPEFTVLLIGRIIQALGTGLMLPVMMNTILILYPPEKRGAAMGSIGLVIMFAPAIGPTLSGLILESLEWRWLFYLVFPFAVISVIIAAIYLKNVSQVTKPKVDMLSVILSTIGFGGIVYGFSSAGEGDWTVPKVYLTLIIGGISLLLFIWRQLVSRTPILNLRAFLSPMFSLSTVLLIIVMMSLFSTLMLLPIFLQQGLLMTAFAAGLILLPGGVLNGFLSPITGKLFDKLGPRVLVIPGTIILIVVMWLFTQINLETSSGTLILYHCIMMVAISMIMMPAQTNGLNQLPKTLYPHGTAILNTLQQVSGAIGVAFFISIMSSGMKSYMAGAADPTAENLASLALNAGVHNSFRVGMIFAIVALVLALFVKKAKAPEA</sequence>
<feature type="transmembrane region" description="Helical" evidence="7">
    <location>
        <begin position="240"/>
        <end position="259"/>
    </location>
</feature>
<feature type="transmembrane region" description="Helical" evidence="7">
    <location>
        <begin position="146"/>
        <end position="165"/>
    </location>
</feature>
<keyword evidence="10" id="KW-1185">Reference proteome</keyword>
<evidence type="ECO:0000256" key="1">
    <source>
        <dbReference type="ARBA" id="ARBA00004651"/>
    </source>
</evidence>
<dbReference type="PRINTS" id="PR01036">
    <property type="entry name" value="TCRTETB"/>
</dbReference>
<dbReference type="Gene3D" id="1.20.1250.20">
    <property type="entry name" value="MFS general substrate transporter like domains"/>
    <property type="match status" value="1"/>
</dbReference>
<dbReference type="SUPFAM" id="SSF103473">
    <property type="entry name" value="MFS general substrate transporter"/>
    <property type="match status" value="1"/>
</dbReference>
<feature type="transmembrane region" description="Helical" evidence="7">
    <location>
        <begin position="21"/>
        <end position="45"/>
    </location>
</feature>
<feature type="transmembrane region" description="Helical" evidence="7">
    <location>
        <begin position="305"/>
        <end position="325"/>
    </location>
</feature>
<gene>
    <name evidence="9" type="ORF">FPZ45_23675</name>
</gene>
<evidence type="ECO:0000313" key="9">
    <source>
        <dbReference type="EMBL" id="TVX95307.1"/>
    </source>
</evidence>
<feature type="transmembrane region" description="Helical" evidence="7">
    <location>
        <begin position="399"/>
        <end position="425"/>
    </location>
</feature>
<dbReference type="GO" id="GO:0022857">
    <property type="term" value="F:transmembrane transporter activity"/>
    <property type="evidence" value="ECO:0007669"/>
    <property type="project" value="InterPro"/>
</dbReference>
<dbReference type="NCBIfam" id="TIGR00711">
    <property type="entry name" value="efflux_EmrB"/>
    <property type="match status" value="1"/>
</dbReference>
<comment type="caution">
    <text evidence="9">The sequence shown here is derived from an EMBL/GenBank/DDBJ whole genome shotgun (WGS) entry which is preliminary data.</text>
</comment>
<dbReference type="CDD" id="cd17503">
    <property type="entry name" value="MFS_LmrB_MDR_like"/>
    <property type="match status" value="1"/>
</dbReference>
<dbReference type="PANTHER" id="PTHR42718">
    <property type="entry name" value="MAJOR FACILITATOR SUPERFAMILY MULTIDRUG TRANSPORTER MFSC"/>
    <property type="match status" value="1"/>
</dbReference>
<feature type="transmembrane region" description="Helical" evidence="7">
    <location>
        <begin position="369"/>
        <end position="387"/>
    </location>
</feature>
<evidence type="ECO:0000256" key="2">
    <source>
        <dbReference type="ARBA" id="ARBA00022448"/>
    </source>
</evidence>
<keyword evidence="2" id="KW-0813">Transport</keyword>
<proteinExistence type="predicted"/>
<evidence type="ECO:0000256" key="6">
    <source>
        <dbReference type="ARBA" id="ARBA00023136"/>
    </source>
</evidence>
<feature type="transmembrane region" description="Helical" evidence="7">
    <location>
        <begin position="114"/>
        <end position="139"/>
    </location>
</feature>
<organism evidence="9 10">
    <name type="scientific">Cohnella terricola</name>
    <dbReference type="NCBI Taxonomy" id="1289167"/>
    <lineage>
        <taxon>Bacteria</taxon>
        <taxon>Bacillati</taxon>
        <taxon>Bacillota</taxon>
        <taxon>Bacilli</taxon>
        <taxon>Bacillales</taxon>
        <taxon>Paenibacillaceae</taxon>
        <taxon>Cohnella</taxon>
    </lineage>
</organism>
<dbReference type="InterPro" id="IPR011701">
    <property type="entry name" value="MFS"/>
</dbReference>
<evidence type="ECO:0000256" key="7">
    <source>
        <dbReference type="SAM" id="Phobius"/>
    </source>
</evidence>
<dbReference type="RefSeq" id="WP_144707128.1">
    <property type="nucleotide sequence ID" value="NZ_VNJJ01000023.1"/>
</dbReference>
<evidence type="ECO:0000256" key="3">
    <source>
        <dbReference type="ARBA" id="ARBA00022475"/>
    </source>
</evidence>
<feature type="transmembrane region" description="Helical" evidence="7">
    <location>
        <begin position="65"/>
        <end position="83"/>
    </location>
</feature>
<dbReference type="Pfam" id="PF07690">
    <property type="entry name" value="MFS_1"/>
    <property type="match status" value="1"/>
</dbReference>
<protein>
    <submittedName>
        <fullName evidence="9">Multidrug efflux MFS transporter</fullName>
    </submittedName>
</protein>
<dbReference type="Gene3D" id="1.20.1720.10">
    <property type="entry name" value="Multidrug resistance protein D"/>
    <property type="match status" value="1"/>
</dbReference>
<keyword evidence="6 7" id="KW-0472">Membrane</keyword>
<keyword evidence="3" id="KW-1003">Cell membrane</keyword>
<keyword evidence="4 7" id="KW-0812">Transmembrane</keyword>
<feature type="transmembrane region" description="Helical" evidence="7">
    <location>
        <begin position="337"/>
        <end position="357"/>
    </location>
</feature>
<feature type="domain" description="Major facilitator superfamily (MFS) profile" evidence="8">
    <location>
        <begin position="23"/>
        <end position="480"/>
    </location>
</feature>
<dbReference type="PANTHER" id="PTHR42718:SF43">
    <property type="entry name" value="LINCOMYCIN RESISTANCE PROTEIN LMRB"/>
    <property type="match status" value="1"/>
</dbReference>
<name>A0A559J5Z7_9BACL</name>
<dbReference type="OrthoDB" id="9816041at2"/>
<dbReference type="PROSITE" id="PS50850">
    <property type="entry name" value="MFS"/>
    <property type="match status" value="1"/>
</dbReference>
<reference evidence="9 10" key="1">
    <citation type="submission" date="2019-07" db="EMBL/GenBank/DDBJ databases">
        <authorList>
            <person name="Kim J."/>
        </authorList>
    </citation>
    <scope>NUCLEOTIDE SEQUENCE [LARGE SCALE GENOMIC DNA]</scope>
    <source>
        <strain evidence="9 10">G13</strain>
    </source>
</reference>
<dbReference type="AlphaFoldDB" id="A0A559J5Z7"/>
<dbReference type="GO" id="GO:0005886">
    <property type="term" value="C:plasma membrane"/>
    <property type="evidence" value="ECO:0007669"/>
    <property type="project" value="UniProtKB-SubCell"/>
</dbReference>
<dbReference type="InterPro" id="IPR036259">
    <property type="entry name" value="MFS_trans_sf"/>
</dbReference>
<accession>A0A559J5Z7</accession>
<evidence type="ECO:0000256" key="5">
    <source>
        <dbReference type="ARBA" id="ARBA00022989"/>
    </source>
</evidence>
<dbReference type="InterPro" id="IPR004638">
    <property type="entry name" value="EmrB-like"/>
</dbReference>
<keyword evidence="5 7" id="KW-1133">Transmembrane helix</keyword>
<feature type="transmembrane region" description="Helical" evidence="7">
    <location>
        <begin position="457"/>
        <end position="475"/>
    </location>
</feature>
<dbReference type="InterPro" id="IPR020846">
    <property type="entry name" value="MFS_dom"/>
</dbReference>
<dbReference type="EMBL" id="VNJJ01000023">
    <property type="protein sequence ID" value="TVX95307.1"/>
    <property type="molecule type" value="Genomic_DNA"/>
</dbReference>
<feature type="transmembrane region" description="Helical" evidence="7">
    <location>
        <begin position="177"/>
        <end position="197"/>
    </location>
</feature>
<feature type="transmembrane region" description="Helical" evidence="7">
    <location>
        <begin position="90"/>
        <end position="108"/>
    </location>
</feature>
<evidence type="ECO:0000313" key="10">
    <source>
        <dbReference type="Proteomes" id="UP000316330"/>
    </source>
</evidence>
<evidence type="ECO:0000259" key="8">
    <source>
        <dbReference type="PROSITE" id="PS50850"/>
    </source>
</evidence>
<feature type="transmembrane region" description="Helical" evidence="7">
    <location>
        <begin position="271"/>
        <end position="299"/>
    </location>
</feature>
<feature type="transmembrane region" description="Helical" evidence="7">
    <location>
        <begin position="209"/>
        <end position="228"/>
    </location>
</feature>
<evidence type="ECO:0000256" key="4">
    <source>
        <dbReference type="ARBA" id="ARBA00022692"/>
    </source>
</evidence>
<dbReference type="Proteomes" id="UP000316330">
    <property type="component" value="Unassembled WGS sequence"/>
</dbReference>
<comment type="subcellular location">
    <subcellularLocation>
        <location evidence="1">Cell membrane</location>
        <topology evidence="1">Multi-pass membrane protein</topology>
    </subcellularLocation>
</comment>